<reference evidence="2" key="2">
    <citation type="submission" date="2015-01" db="EMBL/GenBank/DDBJ databases">
        <title>Evolutionary Origins and Diversification of the Mycorrhizal Mutualists.</title>
        <authorList>
            <consortium name="DOE Joint Genome Institute"/>
            <consortium name="Mycorrhizal Genomics Consortium"/>
            <person name="Kohler A."/>
            <person name="Kuo A."/>
            <person name="Nagy L.G."/>
            <person name="Floudas D."/>
            <person name="Copeland A."/>
            <person name="Barry K.W."/>
            <person name="Cichocki N."/>
            <person name="Veneault-Fourrey C."/>
            <person name="LaButti K."/>
            <person name="Lindquist E.A."/>
            <person name="Lipzen A."/>
            <person name="Lundell T."/>
            <person name="Morin E."/>
            <person name="Murat C."/>
            <person name="Riley R."/>
            <person name="Ohm R."/>
            <person name="Sun H."/>
            <person name="Tunlid A."/>
            <person name="Henrissat B."/>
            <person name="Grigoriev I.V."/>
            <person name="Hibbett D.S."/>
            <person name="Martin F."/>
        </authorList>
    </citation>
    <scope>NUCLEOTIDE SEQUENCE [LARGE SCALE GENOMIC DNA]</scope>
    <source>
        <strain evidence="2">Foug A</strain>
    </source>
</reference>
<dbReference type="OrthoDB" id="2682973at2759"/>
<evidence type="ECO:0000313" key="1">
    <source>
        <dbReference type="EMBL" id="KIM69888.1"/>
    </source>
</evidence>
<dbReference type="Proteomes" id="UP000053989">
    <property type="component" value="Unassembled WGS sequence"/>
</dbReference>
<gene>
    <name evidence="1" type="ORF">SCLCIDRAFT_18921</name>
</gene>
<dbReference type="EMBL" id="KN822005">
    <property type="protein sequence ID" value="KIM69888.1"/>
    <property type="molecule type" value="Genomic_DNA"/>
</dbReference>
<evidence type="ECO:0000313" key="2">
    <source>
        <dbReference type="Proteomes" id="UP000053989"/>
    </source>
</evidence>
<dbReference type="HOGENOM" id="CLU_1797605_0_0_1"/>
<accession>A0A0C3A856</accession>
<sequence>MEGRCVQTGSGEQVGVFALKAVNLTPNTIISALASIRFNSLLDGPSFWVQSVRSILLSSEDALDGNNLASLISWCKSLGSKDVRGGFLQTLSAIQLAFKCQKLMGKGDQEVSVAQFYCAKVLHLHQAPVLQTFQDWLSYGAKFA</sequence>
<dbReference type="STRING" id="1036808.A0A0C3A856"/>
<reference evidence="1 2" key="1">
    <citation type="submission" date="2014-04" db="EMBL/GenBank/DDBJ databases">
        <authorList>
            <consortium name="DOE Joint Genome Institute"/>
            <person name="Kuo A."/>
            <person name="Kohler A."/>
            <person name="Nagy L.G."/>
            <person name="Floudas D."/>
            <person name="Copeland A."/>
            <person name="Barry K.W."/>
            <person name="Cichocki N."/>
            <person name="Veneault-Fourrey C."/>
            <person name="LaButti K."/>
            <person name="Lindquist E.A."/>
            <person name="Lipzen A."/>
            <person name="Lundell T."/>
            <person name="Morin E."/>
            <person name="Murat C."/>
            <person name="Sun H."/>
            <person name="Tunlid A."/>
            <person name="Henrissat B."/>
            <person name="Grigoriev I.V."/>
            <person name="Hibbett D.S."/>
            <person name="Martin F."/>
            <person name="Nordberg H.P."/>
            <person name="Cantor M.N."/>
            <person name="Hua S.X."/>
        </authorList>
    </citation>
    <scope>NUCLEOTIDE SEQUENCE [LARGE SCALE GENOMIC DNA]</scope>
    <source>
        <strain evidence="1 2">Foug A</strain>
    </source>
</reference>
<proteinExistence type="predicted"/>
<keyword evidence="2" id="KW-1185">Reference proteome</keyword>
<protein>
    <submittedName>
        <fullName evidence="1">Uncharacterized protein</fullName>
    </submittedName>
</protein>
<name>A0A0C3A856_9AGAM</name>
<dbReference type="AlphaFoldDB" id="A0A0C3A856"/>
<dbReference type="InParanoid" id="A0A0C3A856"/>
<organism evidence="1 2">
    <name type="scientific">Scleroderma citrinum Foug A</name>
    <dbReference type="NCBI Taxonomy" id="1036808"/>
    <lineage>
        <taxon>Eukaryota</taxon>
        <taxon>Fungi</taxon>
        <taxon>Dikarya</taxon>
        <taxon>Basidiomycota</taxon>
        <taxon>Agaricomycotina</taxon>
        <taxon>Agaricomycetes</taxon>
        <taxon>Agaricomycetidae</taxon>
        <taxon>Boletales</taxon>
        <taxon>Sclerodermatineae</taxon>
        <taxon>Sclerodermataceae</taxon>
        <taxon>Scleroderma</taxon>
    </lineage>
</organism>